<sequence>MSVVTDTVMSDSEDSTVTYTEVSSPFEGLSDIGSLGVEGPPMMPEDPYAYVVAAFQAPPSPYYVPGPEEPEHAPPLPEFVPKPVHPEFMPPEDEILPAEEQPLPAVVSPTADLPGYIPKSDPEEDPTDYPTDRGDDDDDNDVSSDDDEGDDDDVEEDKEKEEHPAPADSIPPPPVHLSPPLPVSSPPLPANPTYPSGYRAAMIRLRAETPSTSHPLPSSTSPSRTPPLLPIPLPTSSPPLLLPSTIHRANVPEVTLPPQKRLCIALDYRFVATLDDEFRRDPERKVGYGVTDTWEEMLAGMLGAPTTDKTELGRRMTDFVTTIRQDTDEIYGRLDDDQDDIMLMSEQLNMLRKDRRDYARTARLIETKARLSRQAWVQSMEASDTAREVASLRTTVLAHQSEIAGLRAADCTRQTHLAEALTLLKTLQTQMAALQR</sequence>
<feature type="compositionally biased region" description="Pro residues" evidence="1">
    <location>
        <begin position="169"/>
        <end position="192"/>
    </location>
</feature>
<dbReference type="EMBL" id="BKCJ010007210">
    <property type="protein sequence ID" value="GEU76089.1"/>
    <property type="molecule type" value="Genomic_DNA"/>
</dbReference>
<feature type="region of interest" description="Disordered" evidence="1">
    <location>
        <begin position="209"/>
        <end position="235"/>
    </location>
</feature>
<accession>A0A6L2MRT1</accession>
<feature type="compositionally biased region" description="Low complexity" evidence="1">
    <location>
        <begin position="209"/>
        <end position="223"/>
    </location>
</feature>
<comment type="caution">
    <text evidence="2">The sequence shown here is derived from an EMBL/GenBank/DDBJ whole genome shotgun (WGS) entry which is preliminary data.</text>
</comment>
<evidence type="ECO:0000313" key="2">
    <source>
        <dbReference type="EMBL" id="GEU76089.1"/>
    </source>
</evidence>
<feature type="region of interest" description="Disordered" evidence="1">
    <location>
        <begin position="63"/>
        <end position="196"/>
    </location>
</feature>
<evidence type="ECO:0000256" key="1">
    <source>
        <dbReference type="SAM" id="MobiDB-lite"/>
    </source>
</evidence>
<feature type="compositionally biased region" description="Pro residues" evidence="1">
    <location>
        <begin position="224"/>
        <end position="235"/>
    </location>
</feature>
<evidence type="ECO:0008006" key="3">
    <source>
        <dbReference type="Google" id="ProtNLM"/>
    </source>
</evidence>
<feature type="region of interest" description="Disordered" evidence="1">
    <location>
        <begin position="1"/>
        <end position="41"/>
    </location>
</feature>
<name>A0A6L2MRT1_TANCI</name>
<protein>
    <recommendedName>
        <fullName evidence="3">Reverse transcriptase domain-containing protein</fullName>
    </recommendedName>
</protein>
<feature type="compositionally biased region" description="Acidic residues" evidence="1">
    <location>
        <begin position="134"/>
        <end position="159"/>
    </location>
</feature>
<dbReference type="AlphaFoldDB" id="A0A6L2MRT1"/>
<proteinExistence type="predicted"/>
<reference evidence="2" key="1">
    <citation type="journal article" date="2019" name="Sci. Rep.">
        <title>Draft genome of Tanacetum cinerariifolium, the natural source of mosquito coil.</title>
        <authorList>
            <person name="Yamashiro T."/>
            <person name="Shiraishi A."/>
            <person name="Satake H."/>
            <person name="Nakayama K."/>
        </authorList>
    </citation>
    <scope>NUCLEOTIDE SEQUENCE</scope>
</reference>
<feature type="compositionally biased region" description="Polar residues" evidence="1">
    <location>
        <begin position="1"/>
        <end position="23"/>
    </location>
</feature>
<gene>
    <name evidence="2" type="ORF">Tci_048067</name>
</gene>
<organism evidence="2">
    <name type="scientific">Tanacetum cinerariifolium</name>
    <name type="common">Dalmatian daisy</name>
    <name type="synonym">Chrysanthemum cinerariifolium</name>
    <dbReference type="NCBI Taxonomy" id="118510"/>
    <lineage>
        <taxon>Eukaryota</taxon>
        <taxon>Viridiplantae</taxon>
        <taxon>Streptophyta</taxon>
        <taxon>Embryophyta</taxon>
        <taxon>Tracheophyta</taxon>
        <taxon>Spermatophyta</taxon>
        <taxon>Magnoliopsida</taxon>
        <taxon>eudicotyledons</taxon>
        <taxon>Gunneridae</taxon>
        <taxon>Pentapetalae</taxon>
        <taxon>asterids</taxon>
        <taxon>campanulids</taxon>
        <taxon>Asterales</taxon>
        <taxon>Asteraceae</taxon>
        <taxon>Asteroideae</taxon>
        <taxon>Anthemideae</taxon>
        <taxon>Anthemidinae</taxon>
        <taxon>Tanacetum</taxon>
    </lineage>
</organism>